<dbReference type="EMBL" id="BAABBW010000005">
    <property type="protein sequence ID" value="GAA4178633.1"/>
    <property type="molecule type" value="Genomic_DNA"/>
</dbReference>
<organism evidence="2 3">
    <name type="scientific">Gryllotalpicola koreensis</name>
    <dbReference type="NCBI Taxonomy" id="993086"/>
    <lineage>
        <taxon>Bacteria</taxon>
        <taxon>Bacillati</taxon>
        <taxon>Actinomycetota</taxon>
        <taxon>Actinomycetes</taxon>
        <taxon>Micrococcales</taxon>
        <taxon>Microbacteriaceae</taxon>
        <taxon>Gryllotalpicola</taxon>
    </lineage>
</organism>
<evidence type="ECO:0000313" key="2">
    <source>
        <dbReference type="EMBL" id="GAA4178633.1"/>
    </source>
</evidence>
<dbReference type="RefSeq" id="WP_344755729.1">
    <property type="nucleotide sequence ID" value="NZ_BAABBW010000005.1"/>
</dbReference>
<accession>A0ABP8A625</accession>
<comment type="caution">
    <text evidence="2">The sequence shown here is derived from an EMBL/GenBank/DDBJ whole genome shotgun (WGS) entry which is preliminary data.</text>
</comment>
<proteinExistence type="predicted"/>
<dbReference type="InterPro" id="IPR050275">
    <property type="entry name" value="PGM_Phosphatase"/>
</dbReference>
<name>A0ABP8A625_9MICO</name>
<dbReference type="InterPro" id="IPR029033">
    <property type="entry name" value="His_PPase_superfam"/>
</dbReference>
<dbReference type="SUPFAM" id="SSF53254">
    <property type="entry name" value="Phosphoglycerate mutase-like"/>
    <property type="match status" value="1"/>
</dbReference>
<reference evidence="3" key="1">
    <citation type="journal article" date="2019" name="Int. J. Syst. Evol. Microbiol.">
        <title>The Global Catalogue of Microorganisms (GCM) 10K type strain sequencing project: providing services to taxonomists for standard genome sequencing and annotation.</title>
        <authorList>
            <consortium name="The Broad Institute Genomics Platform"/>
            <consortium name="The Broad Institute Genome Sequencing Center for Infectious Disease"/>
            <person name="Wu L."/>
            <person name="Ma J."/>
        </authorList>
    </citation>
    <scope>NUCLEOTIDE SEQUENCE [LARGE SCALE GENOMIC DNA]</scope>
    <source>
        <strain evidence="3">JCM 17591</strain>
    </source>
</reference>
<protein>
    <submittedName>
        <fullName evidence="2">Histidine phosphatase family protein</fullName>
    </submittedName>
</protein>
<keyword evidence="3" id="KW-1185">Reference proteome</keyword>
<dbReference type="Gene3D" id="3.40.50.1240">
    <property type="entry name" value="Phosphoglycerate mutase-like"/>
    <property type="match status" value="1"/>
</dbReference>
<dbReference type="Pfam" id="PF00300">
    <property type="entry name" value="His_Phos_1"/>
    <property type="match status" value="1"/>
</dbReference>
<dbReference type="InterPro" id="IPR013078">
    <property type="entry name" value="His_Pase_superF_clade-1"/>
</dbReference>
<dbReference type="PANTHER" id="PTHR48100">
    <property type="entry name" value="BROAD-SPECIFICITY PHOSPHATASE YOR283W-RELATED"/>
    <property type="match status" value="1"/>
</dbReference>
<evidence type="ECO:0000256" key="1">
    <source>
        <dbReference type="SAM" id="MobiDB-lite"/>
    </source>
</evidence>
<feature type="region of interest" description="Disordered" evidence="1">
    <location>
        <begin position="1"/>
        <end position="23"/>
    </location>
</feature>
<gene>
    <name evidence="2" type="ORF">GCM10022287_29240</name>
</gene>
<dbReference type="PANTHER" id="PTHR48100:SF15">
    <property type="entry name" value="SEDOHEPTULOSE 1,7-BISPHOSPHATASE"/>
    <property type="match status" value="1"/>
</dbReference>
<dbReference type="CDD" id="cd07067">
    <property type="entry name" value="HP_PGM_like"/>
    <property type="match status" value="1"/>
</dbReference>
<evidence type="ECO:0000313" key="3">
    <source>
        <dbReference type="Proteomes" id="UP001501079"/>
    </source>
</evidence>
<dbReference type="SMART" id="SM00855">
    <property type="entry name" value="PGAM"/>
    <property type="match status" value="1"/>
</dbReference>
<sequence>MTPSLRLTVRSMPPSEPFSEHGGANKARLVLVRHGQTEWSLSGRHTSVTDLPLTPAGEAEAAAIAEVLNGHPFGLVLSSPRHRAIRTAELAGYGDQVAIDEDLAEFDYGAYEGLTTPQIIEQRGANWNLWRNGVPAGATPGESAADVQLRAKRVIARALDTMWGGQDVICFAHGHFLRAMAAAWLGLRPVDAQAFSLATATVSVLGFEHAQPVVVRWNTPPGMLQFPAS</sequence>
<dbReference type="Proteomes" id="UP001501079">
    <property type="component" value="Unassembled WGS sequence"/>
</dbReference>